<gene>
    <name evidence="1" type="ORF">D6T63_01515</name>
</gene>
<accession>A0A3A5MFC9</accession>
<protein>
    <submittedName>
        <fullName evidence="1">Helix-turn-helix domain-containing protein</fullName>
    </submittedName>
</protein>
<dbReference type="EMBL" id="QZVT01000001">
    <property type="protein sequence ID" value="RJT83158.1"/>
    <property type="molecule type" value="Genomic_DNA"/>
</dbReference>
<proteinExistence type="predicted"/>
<evidence type="ECO:0000313" key="1">
    <source>
        <dbReference type="EMBL" id="RJT83158.1"/>
    </source>
</evidence>
<sequence length="72" mass="7730">MDLTTSPSPDRPADAFAAVVAMRRLAASLERAAVDEALAQGWTWAQIGAALDLSAQAAHKRLAPARRRLFND</sequence>
<organism evidence="1 2">
    <name type="scientific">Arthrobacter cheniae</name>
    <dbReference type="NCBI Taxonomy" id="1258888"/>
    <lineage>
        <taxon>Bacteria</taxon>
        <taxon>Bacillati</taxon>
        <taxon>Actinomycetota</taxon>
        <taxon>Actinomycetes</taxon>
        <taxon>Micrococcales</taxon>
        <taxon>Micrococcaceae</taxon>
        <taxon>Arthrobacter</taxon>
    </lineage>
</organism>
<evidence type="ECO:0000313" key="2">
    <source>
        <dbReference type="Proteomes" id="UP000272560"/>
    </source>
</evidence>
<dbReference type="AlphaFoldDB" id="A0A3A5MFC9"/>
<reference evidence="1 2" key="1">
    <citation type="submission" date="2018-09" db="EMBL/GenBank/DDBJ databases">
        <title>Novel species of Arthrobacter.</title>
        <authorList>
            <person name="Liu Q."/>
            <person name="Xin Y.-H."/>
        </authorList>
    </citation>
    <scope>NUCLEOTIDE SEQUENCE [LARGE SCALE GENOMIC DNA]</scope>
    <source>
        <strain evidence="1 2">Hz2</strain>
    </source>
</reference>
<keyword evidence="2" id="KW-1185">Reference proteome</keyword>
<comment type="caution">
    <text evidence="1">The sequence shown here is derived from an EMBL/GenBank/DDBJ whole genome shotgun (WGS) entry which is preliminary data.</text>
</comment>
<dbReference type="OrthoDB" id="3579809at2"/>
<dbReference type="Proteomes" id="UP000272560">
    <property type="component" value="Unassembled WGS sequence"/>
</dbReference>
<dbReference type="RefSeq" id="WP_120147249.1">
    <property type="nucleotide sequence ID" value="NZ_QZVT01000001.1"/>
</dbReference>
<name>A0A3A5MFC9_9MICC</name>